<sequence length="225" mass="25983">MKLAKTKGFNVFSVTYIIFISIIGIYFNGFVEFDPSNYKLLLIAIILWLLLYIPIPISVMKAKYEISDFGFKITKALLILLPIFLIVILGNTSYDISASTFYWAILFSFARVGEEVFYRGFVYTLCLKLFQNRERPWIWAIVLSSFAFAVMHTQYDLNTMVSTFVLVIFVALFRHITDSILIPIIIHCALAGGILTILMGIFIYFTFVLIAFLRKEKVLELVKFR</sequence>
<comment type="caution">
    <text evidence="3">The sequence shown here is derived from an EMBL/GenBank/DDBJ whole genome shotgun (WGS) entry which is preliminary data.</text>
</comment>
<feature type="transmembrane region" description="Helical" evidence="1">
    <location>
        <begin position="76"/>
        <end position="94"/>
    </location>
</feature>
<name>A0ABS4K4X2_9CLOT</name>
<keyword evidence="1" id="KW-0812">Transmembrane</keyword>
<organism evidence="3 4">
    <name type="scientific">Clostridium punense</name>
    <dbReference type="NCBI Taxonomy" id="1054297"/>
    <lineage>
        <taxon>Bacteria</taxon>
        <taxon>Bacillati</taxon>
        <taxon>Bacillota</taxon>
        <taxon>Clostridia</taxon>
        <taxon>Eubacteriales</taxon>
        <taxon>Clostridiaceae</taxon>
        <taxon>Clostridium</taxon>
    </lineage>
</organism>
<feature type="domain" description="CAAX prenyl protease 2/Lysostaphin resistance protein A-like" evidence="2">
    <location>
        <begin position="99"/>
        <end position="189"/>
    </location>
</feature>
<accession>A0ABS4K4X2</accession>
<evidence type="ECO:0000256" key="1">
    <source>
        <dbReference type="SAM" id="Phobius"/>
    </source>
</evidence>
<evidence type="ECO:0000313" key="4">
    <source>
        <dbReference type="Proteomes" id="UP001519308"/>
    </source>
</evidence>
<feature type="transmembrane region" description="Helical" evidence="1">
    <location>
        <begin position="37"/>
        <end position="55"/>
    </location>
</feature>
<feature type="transmembrane region" description="Helical" evidence="1">
    <location>
        <begin position="12"/>
        <end position="31"/>
    </location>
</feature>
<evidence type="ECO:0000313" key="3">
    <source>
        <dbReference type="EMBL" id="MBP2022818.1"/>
    </source>
</evidence>
<dbReference type="GO" id="GO:0008233">
    <property type="term" value="F:peptidase activity"/>
    <property type="evidence" value="ECO:0007669"/>
    <property type="project" value="UniProtKB-KW"/>
</dbReference>
<gene>
    <name evidence="3" type="ORF">J2Z44_002643</name>
</gene>
<protein>
    <submittedName>
        <fullName evidence="3">Membrane protease YdiL (CAAX protease family)</fullName>
    </submittedName>
</protein>
<keyword evidence="3" id="KW-0645">Protease</keyword>
<feature type="transmembrane region" description="Helical" evidence="1">
    <location>
        <begin position="184"/>
        <end position="213"/>
    </location>
</feature>
<proteinExistence type="predicted"/>
<keyword evidence="3" id="KW-0378">Hydrolase</keyword>
<feature type="transmembrane region" description="Helical" evidence="1">
    <location>
        <begin position="100"/>
        <end position="125"/>
    </location>
</feature>
<feature type="transmembrane region" description="Helical" evidence="1">
    <location>
        <begin position="161"/>
        <end position="177"/>
    </location>
</feature>
<dbReference type="InterPro" id="IPR003675">
    <property type="entry name" value="Rce1/LyrA-like_dom"/>
</dbReference>
<dbReference type="Pfam" id="PF02517">
    <property type="entry name" value="Rce1-like"/>
    <property type="match status" value="1"/>
</dbReference>
<feature type="transmembrane region" description="Helical" evidence="1">
    <location>
        <begin position="137"/>
        <end position="155"/>
    </location>
</feature>
<dbReference type="GO" id="GO:0006508">
    <property type="term" value="P:proteolysis"/>
    <property type="evidence" value="ECO:0007669"/>
    <property type="project" value="UniProtKB-KW"/>
</dbReference>
<dbReference type="EMBL" id="JAGGLL010000020">
    <property type="protein sequence ID" value="MBP2022818.1"/>
    <property type="molecule type" value="Genomic_DNA"/>
</dbReference>
<keyword evidence="4" id="KW-1185">Reference proteome</keyword>
<reference evidence="3 4" key="1">
    <citation type="submission" date="2021-03" db="EMBL/GenBank/DDBJ databases">
        <title>Genomic Encyclopedia of Type Strains, Phase IV (KMG-IV): sequencing the most valuable type-strain genomes for metagenomic binning, comparative biology and taxonomic classification.</title>
        <authorList>
            <person name="Goeker M."/>
        </authorList>
    </citation>
    <scope>NUCLEOTIDE SEQUENCE [LARGE SCALE GENOMIC DNA]</scope>
    <source>
        <strain evidence="3 4">DSM 28650</strain>
    </source>
</reference>
<dbReference type="RefSeq" id="WP_021285409.1">
    <property type="nucleotide sequence ID" value="NZ_JAGGLL010000020.1"/>
</dbReference>
<dbReference type="Proteomes" id="UP001519308">
    <property type="component" value="Unassembled WGS sequence"/>
</dbReference>
<keyword evidence="1" id="KW-0472">Membrane</keyword>
<evidence type="ECO:0000259" key="2">
    <source>
        <dbReference type="Pfam" id="PF02517"/>
    </source>
</evidence>
<keyword evidence="1" id="KW-1133">Transmembrane helix</keyword>